<dbReference type="GO" id="GO:0004519">
    <property type="term" value="F:endonuclease activity"/>
    <property type="evidence" value="ECO:0007669"/>
    <property type="project" value="UniProtKB-KW"/>
</dbReference>
<protein>
    <submittedName>
        <fullName evidence="2">HNH endonuclease</fullName>
    </submittedName>
</protein>
<dbReference type="Pfam" id="PF01844">
    <property type="entry name" value="HNH"/>
    <property type="match status" value="1"/>
</dbReference>
<dbReference type="EMBL" id="WBKG01000003">
    <property type="protein sequence ID" value="KAB1989784.1"/>
    <property type="molecule type" value="Genomic_DNA"/>
</dbReference>
<name>A0A7J5DM45_9ACTN</name>
<keyword evidence="2" id="KW-0378">Hydrolase</keyword>
<dbReference type="InterPro" id="IPR002711">
    <property type="entry name" value="HNH"/>
</dbReference>
<keyword evidence="2" id="KW-0540">Nuclease</keyword>
<dbReference type="InterPro" id="IPR052892">
    <property type="entry name" value="NA-targeting_endonuclease"/>
</dbReference>
<dbReference type="SMART" id="SM00507">
    <property type="entry name" value="HNHc"/>
    <property type="match status" value="1"/>
</dbReference>
<sequence length="199" mass="22673">MCGRGRGNAHDIKVRRRRRFMIWEWLAVLTANNGECVYCSARSQTMDHVIAFADGGADELTNLVPACHDCNRRKSDKTPPVWFIGMDLAIRWWGNGTPQGGSGLGDSSMSLREMYLSIHKEVLTLLDDLDTVAAEIADPKRRKWFEDRYWLHGYPSASYGVPRARKQAEQRIKEEKERGYPSVSDEFARRMGLRGHVGT</sequence>
<dbReference type="InterPro" id="IPR003615">
    <property type="entry name" value="HNH_nuc"/>
</dbReference>
<organism evidence="2 3">
    <name type="scientific">Streptomyces triticiradicis</name>
    <dbReference type="NCBI Taxonomy" id="2651189"/>
    <lineage>
        <taxon>Bacteria</taxon>
        <taxon>Bacillati</taxon>
        <taxon>Actinomycetota</taxon>
        <taxon>Actinomycetes</taxon>
        <taxon>Kitasatosporales</taxon>
        <taxon>Streptomycetaceae</taxon>
        <taxon>Streptomyces</taxon>
    </lineage>
</organism>
<keyword evidence="3" id="KW-1185">Reference proteome</keyword>
<evidence type="ECO:0000313" key="2">
    <source>
        <dbReference type="EMBL" id="KAB1989784.1"/>
    </source>
</evidence>
<dbReference type="AlphaFoldDB" id="A0A7J5DM45"/>
<dbReference type="CDD" id="cd00085">
    <property type="entry name" value="HNHc"/>
    <property type="match status" value="1"/>
</dbReference>
<dbReference type="GO" id="GO:0003676">
    <property type="term" value="F:nucleic acid binding"/>
    <property type="evidence" value="ECO:0007669"/>
    <property type="project" value="InterPro"/>
</dbReference>
<dbReference type="GO" id="GO:0008270">
    <property type="term" value="F:zinc ion binding"/>
    <property type="evidence" value="ECO:0007669"/>
    <property type="project" value="InterPro"/>
</dbReference>
<reference evidence="2 3" key="1">
    <citation type="submission" date="2019-09" db="EMBL/GenBank/DDBJ databases">
        <title>Isolation and identification of active actinomycetes.</title>
        <authorList>
            <person name="Yu Z."/>
            <person name="Han C."/>
            <person name="Yu B."/>
        </authorList>
    </citation>
    <scope>NUCLEOTIDE SEQUENCE [LARGE SCALE GENOMIC DNA]</scope>
    <source>
        <strain evidence="2 3">NEAU-H2</strain>
    </source>
</reference>
<dbReference type="PANTHER" id="PTHR33877">
    <property type="entry name" value="SLL1193 PROTEIN"/>
    <property type="match status" value="1"/>
</dbReference>
<accession>A0A7J5DM45</accession>
<proteinExistence type="predicted"/>
<feature type="domain" description="HNH nuclease" evidence="1">
    <location>
        <begin position="23"/>
        <end position="72"/>
    </location>
</feature>
<evidence type="ECO:0000313" key="3">
    <source>
        <dbReference type="Proteomes" id="UP000442990"/>
    </source>
</evidence>
<evidence type="ECO:0000259" key="1">
    <source>
        <dbReference type="SMART" id="SM00507"/>
    </source>
</evidence>
<comment type="caution">
    <text evidence="2">The sequence shown here is derived from an EMBL/GenBank/DDBJ whole genome shotgun (WGS) entry which is preliminary data.</text>
</comment>
<dbReference type="PANTHER" id="PTHR33877:SF2">
    <property type="entry name" value="OS07G0170200 PROTEIN"/>
    <property type="match status" value="1"/>
</dbReference>
<gene>
    <name evidence="2" type="ORF">F8144_05400</name>
</gene>
<dbReference type="Gene3D" id="1.10.30.50">
    <property type="match status" value="1"/>
</dbReference>
<keyword evidence="2" id="KW-0255">Endonuclease</keyword>
<dbReference type="Proteomes" id="UP000442990">
    <property type="component" value="Unassembled WGS sequence"/>
</dbReference>